<dbReference type="AlphaFoldDB" id="X1TJK0"/>
<dbReference type="InterPro" id="IPR016152">
    <property type="entry name" value="PTrfase/Anion_transptr"/>
</dbReference>
<dbReference type="Gene3D" id="3.40.930.10">
    <property type="entry name" value="Mannitol-specific EII, Chain A"/>
    <property type="match status" value="1"/>
</dbReference>
<accession>X1TJK0</accession>
<dbReference type="Pfam" id="PF00359">
    <property type="entry name" value="PTS_EIIA_2"/>
    <property type="match status" value="1"/>
</dbReference>
<evidence type="ECO:0000313" key="2">
    <source>
        <dbReference type="EMBL" id="GAI91526.1"/>
    </source>
</evidence>
<feature type="non-terminal residue" evidence="2">
    <location>
        <position position="152"/>
    </location>
</feature>
<proteinExistence type="predicted"/>
<dbReference type="PANTHER" id="PTHR47738">
    <property type="entry name" value="PTS SYSTEM FRUCTOSE-LIKE EIIA COMPONENT-RELATED"/>
    <property type="match status" value="1"/>
</dbReference>
<name>X1TJK0_9ZZZZ</name>
<dbReference type="InterPro" id="IPR002178">
    <property type="entry name" value="PTS_EIIA_type-2_dom"/>
</dbReference>
<feature type="domain" description="PTS EIIA type-2" evidence="1">
    <location>
        <begin position="14"/>
        <end position="152"/>
    </location>
</feature>
<dbReference type="PROSITE" id="PS51094">
    <property type="entry name" value="PTS_EIIA_TYPE_2"/>
    <property type="match status" value="1"/>
</dbReference>
<protein>
    <recommendedName>
        <fullName evidence="1">PTS EIIA type-2 domain-containing protein</fullName>
    </recommendedName>
</protein>
<sequence length="152" mass="17060">MENVSTPKHASFCEYLRLDQVIFNLKATDKIQALEELLDVLVKLNYIKNKKPVLTRIIDRERLVTTAIGHGIALPHARLDTGGDIAVVVGRSVAGLDFEAVDDKKVHVIILIVWNPSIPGLFNHLFAGLAQFLIKPGFRDRIFNARSKKELH</sequence>
<comment type="caution">
    <text evidence="2">The sequence shown here is derived from an EMBL/GenBank/DDBJ whole genome shotgun (WGS) entry which is preliminary data.</text>
</comment>
<dbReference type="PROSITE" id="PS00372">
    <property type="entry name" value="PTS_EIIA_TYPE_2_HIS"/>
    <property type="match status" value="1"/>
</dbReference>
<evidence type="ECO:0000259" key="1">
    <source>
        <dbReference type="PROSITE" id="PS51094"/>
    </source>
</evidence>
<dbReference type="EMBL" id="BARW01023079">
    <property type="protein sequence ID" value="GAI91526.1"/>
    <property type="molecule type" value="Genomic_DNA"/>
</dbReference>
<reference evidence="2" key="1">
    <citation type="journal article" date="2014" name="Front. Microbiol.">
        <title>High frequency of phylogenetically diverse reductive dehalogenase-homologous genes in deep subseafloor sedimentary metagenomes.</title>
        <authorList>
            <person name="Kawai M."/>
            <person name="Futagami T."/>
            <person name="Toyoda A."/>
            <person name="Takaki Y."/>
            <person name="Nishi S."/>
            <person name="Hori S."/>
            <person name="Arai W."/>
            <person name="Tsubouchi T."/>
            <person name="Morono Y."/>
            <person name="Uchiyama I."/>
            <person name="Ito T."/>
            <person name="Fujiyama A."/>
            <person name="Inagaki F."/>
            <person name="Takami H."/>
        </authorList>
    </citation>
    <scope>NUCLEOTIDE SEQUENCE</scope>
    <source>
        <strain evidence="2">Expedition CK06-06</strain>
    </source>
</reference>
<organism evidence="2">
    <name type="scientific">marine sediment metagenome</name>
    <dbReference type="NCBI Taxonomy" id="412755"/>
    <lineage>
        <taxon>unclassified sequences</taxon>
        <taxon>metagenomes</taxon>
        <taxon>ecological metagenomes</taxon>
    </lineage>
</organism>
<dbReference type="PANTHER" id="PTHR47738:SF2">
    <property type="entry name" value="PTS SYSTEM FRUCTOSE-LIKE EIIA COMPONENT"/>
    <property type="match status" value="1"/>
</dbReference>
<dbReference type="InterPro" id="IPR051541">
    <property type="entry name" value="PTS_SugarTrans_NitroReg"/>
</dbReference>
<dbReference type="CDD" id="cd00211">
    <property type="entry name" value="PTS_IIA_fru"/>
    <property type="match status" value="1"/>
</dbReference>
<gene>
    <name evidence="2" type="ORF">S12H4_38350</name>
</gene>
<dbReference type="SUPFAM" id="SSF55804">
    <property type="entry name" value="Phoshotransferase/anion transport protein"/>
    <property type="match status" value="1"/>
</dbReference>